<sequence length="209" mass="21430">MKPIGPFIAAALLALPGGAAAEKFDAEVMTHAATGNVAVVEGAKAQLVSTAEGIAGEFSTQGLKPGHVYTMWVAILNQPENCEMVSADHCTAGDVVGRADIVDSDVTYGDGAIAGADGSATFRTFVPAGALEGSWMGNALKDPMGAEVHFALHDHGPMIEGQLPEMLTTARAGCTDESLPAGWPDSARANGATGPNACQMAQFSIFKQK</sequence>
<dbReference type="STRING" id="521013.SAMN04488567_2264"/>
<feature type="chain" id="PRO_5011597278" evidence="1">
    <location>
        <begin position="22"/>
        <end position="209"/>
    </location>
</feature>
<dbReference type="EMBL" id="FNAT01000003">
    <property type="protein sequence ID" value="SDE66185.1"/>
    <property type="molecule type" value="Genomic_DNA"/>
</dbReference>
<reference evidence="3" key="1">
    <citation type="submission" date="2016-10" db="EMBL/GenBank/DDBJ databases">
        <authorList>
            <person name="Varghese N."/>
            <person name="Submissions S."/>
        </authorList>
    </citation>
    <scope>NUCLEOTIDE SEQUENCE [LARGE SCALE GENOMIC DNA]</scope>
    <source>
        <strain evidence="3">DSM 21424</strain>
    </source>
</reference>
<evidence type="ECO:0000313" key="3">
    <source>
        <dbReference type="Proteomes" id="UP000198922"/>
    </source>
</evidence>
<dbReference type="OrthoDB" id="7875986at2"/>
<organism evidence="2 3">
    <name type="scientific">Limimaricola pyoseonensis</name>
    <dbReference type="NCBI Taxonomy" id="521013"/>
    <lineage>
        <taxon>Bacteria</taxon>
        <taxon>Pseudomonadati</taxon>
        <taxon>Pseudomonadota</taxon>
        <taxon>Alphaproteobacteria</taxon>
        <taxon>Rhodobacterales</taxon>
        <taxon>Paracoccaceae</taxon>
        <taxon>Limimaricola</taxon>
    </lineage>
</organism>
<accession>A0A1G7ERZ4</accession>
<keyword evidence="3" id="KW-1185">Reference proteome</keyword>
<feature type="signal peptide" evidence="1">
    <location>
        <begin position="1"/>
        <end position="21"/>
    </location>
</feature>
<dbReference type="AlphaFoldDB" id="A0A1G7ERZ4"/>
<keyword evidence="1" id="KW-0732">Signal</keyword>
<dbReference type="RefSeq" id="WP_090112009.1">
    <property type="nucleotide sequence ID" value="NZ_FNAT01000003.1"/>
</dbReference>
<name>A0A1G7ERZ4_9RHOB</name>
<evidence type="ECO:0000313" key="2">
    <source>
        <dbReference type="EMBL" id="SDE66185.1"/>
    </source>
</evidence>
<dbReference type="Proteomes" id="UP000198922">
    <property type="component" value="Unassembled WGS sequence"/>
</dbReference>
<protein>
    <submittedName>
        <fullName evidence="2">Uncharacterized protein</fullName>
    </submittedName>
</protein>
<evidence type="ECO:0000256" key="1">
    <source>
        <dbReference type="SAM" id="SignalP"/>
    </source>
</evidence>
<proteinExistence type="predicted"/>
<gene>
    <name evidence="2" type="ORF">SAMN04488567_2264</name>
</gene>